<protein>
    <submittedName>
        <fullName evidence="10">LINE-1 reverse transcriptase-like</fullName>
    </submittedName>
</protein>
<dbReference type="InterPro" id="IPR043502">
    <property type="entry name" value="DNA/RNA_pol_sf"/>
</dbReference>
<dbReference type="InterPro" id="IPR000477">
    <property type="entry name" value="RT_dom"/>
</dbReference>
<accession>A0A9P1FU54</accession>
<keyword evidence="10" id="KW-0695">RNA-directed DNA polymerase</keyword>
<feature type="region of interest" description="Disordered" evidence="6">
    <location>
        <begin position="1853"/>
        <end position="1872"/>
    </location>
</feature>
<evidence type="ECO:0000313" key="9">
    <source>
        <dbReference type="EMBL" id="CAI3989704.1"/>
    </source>
</evidence>
<dbReference type="Proteomes" id="UP001152797">
    <property type="component" value="Unassembled WGS sequence"/>
</dbReference>
<dbReference type="EMBL" id="CAMXCT020001397">
    <property type="protein sequence ID" value="CAL1143079.1"/>
    <property type="molecule type" value="Genomic_DNA"/>
</dbReference>
<dbReference type="PROSITE" id="PS50878">
    <property type="entry name" value="RT_POL"/>
    <property type="match status" value="1"/>
</dbReference>
<dbReference type="GO" id="GO:0003964">
    <property type="term" value="F:RNA-directed DNA polymerase activity"/>
    <property type="evidence" value="ECO:0007669"/>
    <property type="project" value="UniProtKB-KW"/>
</dbReference>
<keyword evidence="10" id="KW-0548">Nucleotidyltransferase</keyword>
<evidence type="ECO:0000313" key="10">
    <source>
        <dbReference type="EMBL" id="CAL4777016.1"/>
    </source>
</evidence>
<organism evidence="9">
    <name type="scientific">Cladocopium goreaui</name>
    <dbReference type="NCBI Taxonomy" id="2562237"/>
    <lineage>
        <taxon>Eukaryota</taxon>
        <taxon>Sar</taxon>
        <taxon>Alveolata</taxon>
        <taxon>Dinophyceae</taxon>
        <taxon>Suessiales</taxon>
        <taxon>Symbiodiniaceae</taxon>
        <taxon>Cladocopium</taxon>
    </lineage>
</organism>
<sequence length="2212" mass="251608">MKATEVPHPTHQFLEIGTKPHGMRPPACESTPAGPATAFGHMSQVTKRSLLRAYKRAQQQGMAWYRGQHYTVADLERMGCKSTSTSPGALTSAKQQDLRHCNWHHATKRRLKMWQWNCSGLSVPKFDEVKAWLVMHQIDIAVLLETRWTYDATWQDPDWHMIHSGDGPHRGKGIAILVSRRLCNGSQLQWHTHDSGRLVHLRINLRPRSLDVLACYQHSYQPTQACRVARDRWWTLLERVLAQLPGRNCLALLGDFNCSLGASPRSVGTSTFGWCGKQCSGTVHPDQSRFAQLLRHFALVALNTWSARLGPTFVHGSTASRIDFACARQPYADGDARQVKYLWDSPFLNQTEYGHAPMLFTIAKHWIPVFAHHRIQAVSMQQRNTSRQAYVDQTSEWLDFAQCSASQLQATFAHHSGSADQFMEEIHQQMLKTFCDHFPAGRTLSAPPAWRLTMPTLQNKWEHRRNMQRKQAFLVRSKRFQEVVDCAVDAAAQHNTHKLFQIINRFAPKQTRKQIQLRTSEGRMASPVESVALLNKFVADTWAGPQSFQMTFEAAPGVPFSVRQLERALALIPPGKAVAKPFAPGVVWKQHASILAPALHAKLLDWWSTTPPQIPCSWRHGWLFLIPKASKTPDSPHHLRPLALQEPVGKAILGLIIRLAMTEANDHLAIFPVWAYLVHRSTLDAIRRVSLHCAEIRELLQFQRSTPHKRVRRQPQYSLYGGLQICLDLRCAFDCVDRCRLFQRLHQLNISQSLIQLLTTWHEHSVYYVQHDHADCPIAIGRGVRQGCKAAPGLWNFFVVLLLHDLMDYVPLHWIQRHLTIYADDFHIGSKFVSFEEFQYCRKVVGILFSLLESMQLRINPDKSVVILEMRGSRSHALRPTVTRRDRDGEKMIFYKLDSTSVSIPIHRTAKYLGVMICYGNFEDLSLKHRLSLMHTGFRRMQKWLLGKHSLSVKQRYQLWLTCIYPILSYGICATGLTSVGIKLATTQMTIMLRKLMHDHSYVTRRTNQHVFAIHKFFTPAQLLHGTATGLWRTTHERDTVLPAHDLARHIDWSHLQQLVSFLDHLQATESSEKPWTPLGEACYASPFFQCAQCDFCTDQELLPGPAPCTTPLRRIGASLGSLDIMQPHLADAAARGVRLITPDELHHLRQQAFGDRLLHIVQERSWDRVAADSEICQYLSSRCVICDHQFTRCQELHQHFRLQHAELWEYAPQKSIQLTNLFSSESPCACCGALFKTHSCPTWSQIAVLLVNGAGLDMQINDPVQEVRQRCELCLECFTTSTDLVRHLQDRHGLQGLSYNESRDSLDGTSACAHCGQLFQTLGGLKSHVVQGRCLYFNPQATAETKPVDENSKQACLDGKLLTVLQDPMVRMRLTVVCQACGKGCKRAADLALHLQTAHSRLWRKSQRLTLIMVDAFYQHQCFCNPSSGVHRTQHVCLPFRQLAMAFHRMGVEPFAPTVITDKLLKDILADTLPRAAKYRLERALVHRTFSDTWQDSEILKLMREHCILCGAQPAPSDMALHLREEHQCNHEMFLFYMEQLLPIALEPNLDHYQCHLCDLVFNLPSSLRPDETLSARAQIALSHLRGACPVLIQLAQLFGEAFGALAPLFHDKSLQLAENPRQTKARRRDGPKDSAEGTEEQPAAMEATQKVLATLVTLLVRHDQELQGLRRMDQFILFLNPEQTGALHLMMQETVQWKQKMEGTSTAQMMPLRQHLVLTMLNAMRTRAGKIVAAKETDDLFTTSLAKGLILADKSFPFHRWDPATQLLILDKKEPISAAKMEQNLEELTELLTHREAVIRFHALRAPDAQTDKTVPWRLQIHLRHDRVYDLLHYLTHNAIWMVVGHGGSKQAQRPRQGEGQEQAAQEEHNREVRILSSEKVAKLTQIMCQLRLTNDSNWCYGNASLHSLIWCLLCLQIPMTDLWGPHLSDLLIFIQQHAHQPAKLCECEWFQAIVKDWGATHAQKDSAEFIQRALHWLRAAAFDMRWERRIETADCIHVHDSNSNYTPITLIIPERLHLNGQCQLSQLVLAWTQEHSMCAALLDAPSCLCFHVDRFYRTPDGEVQKSLCRIDIDTEVTMPVFRNQRLGCATAGYIPVAGVAHFGSDMAGHCKAMLKMQPTLTAGGQPAAWLVTEDDHHPTPMWQCPAWFASNLVVIWMLRTDCLRLPVFLAQSENDAPADAQKTDKPDSALLQLLQSQPGAFSLESTGLK</sequence>
<feature type="region of interest" description="Disordered" evidence="6">
    <location>
        <begin position="1618"/>
        <end position="1646"/>
    </location>
</feature>
<evidence type="ECO:0000259" key="8">
    <source>
        <dbReference type="PROSITE" id="PS50878"/>
    </source>
</evidence>
<dbReference type="InterPro" id="IPR005135">
    <property type="entry name" value="Endo/exonuclease/phosphatase"/>
</dbReference>
<dbReference type="OrthoDB" id="435564at2759"/>
<feature type="domain" description="C2H2-type" evidence="7">
    <location>
        <begin position="1270"/>
        <end position="1293"/>
    </location>
</feature>
<dbReference type="EMBL" id="CAMXCT030001397">
    <property type="protein sequence ID" value="CAL4777016.1"/>
    <property type="molecule type" value="Genomic_DNA"/>
</dbReference>
<dbReference type="Gene3D" id="3.90.70.10">
    <property type="entry name" value="Cysteine proteinases"/>
    <property type="match status" value="1"/>
</dbReference>
<keyword evidence="10" id="KW-0808">Transferase</keyword>
<dbReference type="PROSITE" id="PS00028">
    <property type="entry name" value="ZINC_FINGER_C2H2_1"/>
    <property type="match status" value="3"/>
</dbReference>
<evidence type="ECO:0000256" key="3">
    <source>
        <dbReference type="ARBA" id="ARBA00022771"/>
    </source>
</evidence>
<dbReference type="SUPFAM" id="SSF54001">
    <property type="entry name" value="Cysteine proteinases"/>
    <property type="match status" value="1"/>
</dbReference>
<keyword evidence="1" id="KW-0479">Metal-binding</keyword>
<comment type="caution">
    <text evidence="9">The sequence shown here is derived from an EMBL/GenBank/DDBJ whole genome shotgun (WGS) entry which is preliminary data.</text>
</comment>
<dbReference type="GO" id="GO:0000981">
    <property type="term" value="F:DNA-binding transcription factor activity, RNA polymerase II-specific"/>
    <property type="evidence" value="ECO:0007669"/>
    <property type="project" value="TreeGrafter"/>
</dbReference>
<gene>
    <name evidence="9" type="ORF">C1SCF055_LOCUS16758</name>
</gene>
<dbReference type="EMBL" id="CAMXCT010001397">
    <property type="protein sequence ID" value="CAI3989704.1"/>
    <property type="molecule type" value="Genomic_DNA"/>
</dbReference>
<dbReference type="PANTHER" id="PTHR24409">
    <property type="entry name" value="ZINC FINGER PROTEIN 142"/>
    <property type="match status" value="1"/>
</dbReference>
<keyword evidence="3 5" id="KW-0863">Zinc-finger</keyword>
<reference evidence="10 11" key="2">
    <citation type="submission" date="2024-05" db="EMBL/GenBank/DDBJ databases">
        <authorList>
            <person name="Chen Y."/>
            <person name="Shah S."/>
            <person name="Dougan E. K."/>
            <person name="Thang M."/>
            <person name="Chan C."/>
        </authorList>
    </citation>
    <scope>NUCLEOTIDE SEQUENCE [LARGE SCALE GENOMIC DNA]</scope>
</reference>
<name>A0A9P1FU54_9DINO</name>
<dbReference type="Pfam" id="PF00078">
    <property type="entry name" value="RVT_1"/>
    <property type="match status" value="1"/>
</dbReference>
<dbReference type="Gene3D" id="3.30.160.60">
    <property type="entry name" value="Classic Zinc Finger"/>
    <property type="match status" value="1"/>
</dbReference>
<dbReference type="GO" id="GO:0005634">
    <property type="term" value="C:nucleus"/>
    <property type="evidence" value="ECO:0007669"/>
    <property type="project" value="TreeGrafter"/>
</dbReference>
<dbReference type="GO" id="GO:0000977">
    <property type="term" value="F:RNA polymerase II transcription regulatory region sequence-specific DNA binding"/>
    <property type="evidence" value="ECO:0007669"/>
    <property type="project" value="TreeGrafter"/>
</dbReference>
<reference evidence="9" key="1">
    <citation type="submission" date="2022-10" db="EMBL/GenBank/DDBJ databases">
        <authorList>
            <person name="Chen Y."/>
            <person name="Dougan E. K."/>
            <person name="Chan C."/>
            <person name="Rhodes N."/>
            <person name="Thang M."/>
        </authorList>
    </citation>
    <scope>NUCLEOTIDE SEQUENCE</scope>
</reference>
<dbReference type="Pfam" id="PF03372">
    <property type="entry name" value="Exo_endo_phos"/>
    <property type="match status" value="1"/>
</dbReference>
<evidence type="ECO:0000256" key="5">
    <source>
        <dbReference type="PROSITE-ProRule" id="PRU00042"/>
    </source>
</evidence>
<keyword evidence="2" id="KW-0677">Repeat</keyword>
<evidence type="ECO:0000256" key="2">
    <source>
        <dbReference type="ARBA" id="ARBA00022737"/>
    </source>
</evidence>
<dbReference type="SMART" id="SM00355">
    <property type="entry name" value="ZnF_C2H2"/>
    <property type="match status" value="5"/>
</dbReference>
<dbReference type="PROSITE" id="PS50157">
    <property type="entry name" value="ZINC_FINGER_C2H2_2"/>
    <property type="match status" value="1"/>
</dbReference>
<keyword evidence="4" id="KW-0862">Zinc</keyword>
<evidence type="ECO:0000256" key="6">
    <source>
        <dbReference type="SAM" id="MobiDB-lite"/>
    </source>
</evidence>
<proteinExistence type="predicted"/>
<dbReference type="PANTHER" id="PTHR24409:SF295">
    <property type="entry name" value="AZ2-RELATED"/>
    <property type="match status" value="1"/>
</dbReference>
<dbReference type="GO" id="GO:0008270">
    <property type="term" value="F:zinc ion binding"/>
    <property type="evidence" value="ECO:0007669"/>
    <property type="project" value="UniProtKB-KW"/>
</dbReference>
<evidence type="ECO:0000313" key="11">
    <source>
        <dbReference type="Proteomes" id="UP001152797"/>
    </source>
</evidence>
<evidence type="ECO:0000259" key="7">
    <source>
        <dbReference type="PROSITE" id="PS50157"/>
    </source>
</evidence>
<dbReference type="InterPro" id="IPR013087">
    <property type="entry name" value="Znf_C2H2_type"/>
</dbReference>
<dbReference type="Gene3D" id="3.60.10.10">
    <property type="entry name" value="Endonuclease/exonuclease/phosphatase"/>
    <property type="match status" value="1"/>
</dbReference>
<dbReference type="InterPro" id="IPR038765">
    <property type="entry name" value="Papain-like_cys_pep_sf"/>
</dbReference>
<dbReference type="InterPro" id="IPR036691">
    <property type="entry name" value="Endo/exonu/phosph_ase_sf"/>
</dbReference>
<feature type="domain" description="Reverse transcriptase" evidence="8">
    <location>
        <begin position="607"/>
        <end position="917"/>
    </location>
</feature>
<dbReference type="SUPFAM" id="SSF56219">
    <property type="entry name" value="DNase I-like"/>
    <property type="match status" value="1"/>
</dbReference>
<evidence type="ECO:0000256" key="1">
    <source>
        <dbReference type="ARBA" id="ARBA00022723"/>
    </source>
</evidence>
<evidence type="ECO:0000256" key="4">
    <source>
        <dbReference type="ARBA" id="ARBA00022833"/>
    </source>
</evidence>
<keyword evidence="11" id="KW-1185">Reference proteome</keyword>
<dbReference type="SUPFAM" id="SSF56672">
    <property type="entry name" value="DNA/RNA polymerases"/>
    <property type="match status" value="1"/>
</dbReference>